<dbReference type="InterPro" id="IPR003018">
    <property type="entry name" value="GAF"/>
</dbReference>
<dbReference type="Gene3D" id="3.30.565.10">
    <property type="entry name" value="Histidine kinase-like ATPase, C-terminal domain"/>
    <property type="match status" value="1"/>
</dbReference>
<keyword evidence="5" id="KW-0418">Kinase</keyword>
<dbReference type="Pfam" id="PF00512">
    <property type="entry name" value="HisKA"/>
    <property type="match status" value="1"/>
</dbReference>
<dbReference type="AlphaFoldDB" id="A0A918CI90"/>
<feature type="domain" description="Histidine kinase" evidence="6">
    <location>
        <begin position="568"/>
        <end position="782"/>
    </location>
</feature>
<dbReference type="InterPro" id="IPR036890">
    <property type="entry name" value="HATPase_C_sf"/>
</dbReference>
<dbReference type="PROSITE" id="PS50109">
    <property type="entry name" value="HIS_KIN"/>
    <property type="match status" value="1"/>
</dbReference>
<dbReference type="GO" id="GO:0030295">
    <property type="term" value="F:protein kinase activator activity"/>
    <property type="evidence" value="ECO:0007669"/>
    <property type="project" value="TreeGrafter"/>
</dbReference>
<proteinExistence type="predicted"/>
<dbReference type="Pfam" id="PF02518">
    <property type="entry name" value="HATPase_c"/>
    <property type="match status" value="1"/>
</dbReference>
<dbReference type="SMART" id="SM00387">
    <property type="entry name" value="HATPase_c"/>
    <property type="match status" value="1"/>
</dbReference>
<evidence type="ECO:0000256" key="5">
    <source>
        <dbReference type="ARBA" id="ARBA00022777"/>
    </source>
</evidence>
<name>A0A918CI90_9DEIO</name>
<keyword evidence="3" id="KW-0597">Phosphoprotein</keyword>
<dbReference type="InterPro" id="IPR036097">
    <property type="entry name" value="HisK_dim/P_sf"/>
</dbReference>
<dbReference type="SMART" id="SM00065">
    <property type="entry name" value="GAF"/>
    <property type="match status" value="1"/>
</dbReference>
<dbReference type="SUPFAM" id="SSF47384">
    <property type="entry name" value="Homodimeric domain of signal transducing histidine kinase"/>
    <property type="match status" value="1"/>
</dbReference>
<dbReference type="InterPro" id="IPR003594">
    <property type="entry name" value="HATPase_dom"/>
</dbReference>
<dbReference type="PRINTS" id="PR00344">
    <property type="entry name" value="BCTRLSENSOR"/>
</dbReference>
<dbReference type="InterPro" id="IPR004358">
    <property type="entry name" value="Sig_transdc_His_kin-like_C"/>
</dbReference>
<dbReference type="InterPro" id="IPR029016">
    <property type="entry name" value="GAF-like_dom_sf"/>
</dbReference>
<dbReference type="GO" id="GO:0000156">
    <property type="term" value="F:phosphorelay response regulator activity"/>
    <property type="evidence" value="ECO:0007669"/>
    <property type="project" value="TreeGrafter"/>
</dbReference>
<dbReference type="Gene3D" id="3.30.450.40">
    <property type="match status" value="3"/>
</dbReference>
<keyword evidence="4" id="KW-0808">Transferase</keyword>
<dbReference type="InterPro" id="IPR005467">
    <property type="entry name" value="His_kinase_dom"/>
</dbReference>
<gene>
    <name evidence="7" type="ORF">GCM10008957_39850</name>
</gene>
<comment type="caution">
    <text evidence="7">The sequence shown here is derived from an EMBL/GenBank/DDBJ whole genome shotgun (WGS) entry which is preliminary data.</text>
</comment>
<evidence type="ECO:0000256" key="3">
    <source>
        <dbReference type="ARBA" id="ARBA00022553"/>
    </source>
</evidence>
<dbReference type="GO" id="GO:0007234">
    <property type="term" value="P:osmosensory signaling via phosphorelay pathway"/>
    <property type="evidence" value="ECO:0007669"/>
    <property type="project" value="TreeGrafter"/>
</dbReference>
<dbReference type="InterPro" id="IPR050351">
    <property type="entry name" value="BphY/WalK/GraS-like"/>
</dbReference>
<keyword evidence="8" id="KW-1185">Reference proteome</keyword>
<reference evidence="7" key="2">
    <citation type="submission" date="2020-09" db="EMBL/GenBank/DDBJ databases">
        <authorList>
            <person name="Sun Q."/>
            <person name="Ohkuma M."/>
        </authorList>
    </citation>
    <scope>NUCLEOTIDE SEQUENCE</scope>
    <source>
        <strain evidence="7">JCM 31311</strain>
    </source>
</reference>
<evidence type="ECO:0000256" key="2">
    <source>
        <dbReference type="ARBA" id="ARBA00012438"/>
    </source>
</evidence>
<dbReference type="FunFam" id="3.30.565.10:FF:000006">
    <property type="entry name" value="Sensor histidine kinase WalK"/>
    <property type="match status" value="1"/>
</dbReference>
<evidence type="ECO:0000313" key="8">
    <source>
        <dbReference type="Proteomes" id="UP000603865"/>
    </source>
</evidence>
<dbReference type="EMBL" id="BMQL01000032">
    <property type="protein sequence ID" value="GGR24076.1"/>
    <property type="molecule type" value="Genomic_DNA"/>
</dbReference>
<dbReference type="SUPFAM" id="SSF55874">
    <property type="entry name" value="ATPase domain of HSP90 chaperone/DNA topoisomerase II/histidine kinase"/>
    <property type="match status" value="1"/>
</dbReference>
<evidence type="ECO:0000313" key="7">
    <source>
        <dbReference type="EMBL" id="GGR24076.1"/>
    </source>
</evidence>
<organism evidence="7 8">
    <name type="scientific">Deinococcus ruber</name>
    <dbReference type="NCBI Taxonomy" id="1848197"/>
    <lineage>
        <taxon>Bacteria</taxon>
        <taxon>Thermotogati</taxon>
        <taxon>Deinococcota</taxon>
        <taxon>Deinococci</taxon>
        <taxon>Deinococcales</taxon>
        <taxon>Deinococcaceae</taxon>
        <taxon>Deinococcus</taxon>
    </lineage>
</organism>
<reference evidence="7" key="1">
    <citation type="journal article" date="2014" name="Int. J. Syst. Evol. Microbiol.">
        <title>Complete genome sequence of Corynebacterium casei LMG S-19264T (=DSM 44701T), isolated from a smear-ripened cheese.</title>
        <authorList>
            <consortium name="US DOE Joint Genome Institute (JGI-PGF)"/>
            <person name="Walter F."/>
            <person name="Albersmeier A."/>
            <person name="Kalinowski J."/>
            <person name="Ruckert C."/>
        </authorList>
    </citation>
    <scope>NUCLEOTIDE SEQUENCE</scope>
    <source>
        <strain evidence="7">JCM 31311</strain>
    </source>
</reference>
<evidence type="ECO:0000256" key="4">
    <source>
        <dbReference type="ARBA" id="ARBA00022679"/>
    </source>
</evidence>
<dbReference type="PANTHER" id="PTHR42878">
    <property type="entry name" value="TWO-COMPONENT HISTIDINE KINASE"/>
    <property type="match status" value="1"/>
</dbReference>
<dbReference type="GO" id="GO:0000155">
    <property type="term" value="F:phosphorelay sensor kinase activity"/>
    <property type="evidence" value="ECO:0007669"/>
    <property type="project" value="InterPro"/>
</dbReference>
<dbReference type="SMART" id="SM00388">
    <property type="entry name" value="HisKA"/>
    <property type="match status" value="1"/>
</dbReference>
<protein>
    <recommendedName>
        <fullName evidence="2">histidine kinase</fullName>
        <ecNumber evidence="2">2.7.13.3</ecNumber>
    </recommendedName>
</protein>
<evidence type="ECO:0000259" key="6">
    <source>
        <dbReference type="PROSITE" id="PS50109"/>
    </source>
</evidence>
<dbReference type="Proteomes" id="UP000603865">
    <property type="component" value="Unassembled WGS sequence"/>
</dbReference>
<dbReference type="EC" id="2.7.13.3" evidence="2"/>
<dbReference type="CDD" id="cd00082">
    <property type="entry name" value="HisKA"/>
    <property type="match status" value="1"/>
</dbReference>
<dbReference type="InterPro" id="IPR003661">
    <property type="entry name" value="HisK_dim/P_dom"/>
</dbReference>
<evidence type="ECO:0000256" key="1">
    <source>
        <dbReference type="ARBA" id="ARBA00000085"/>
    </source>
</evidence>
<comment type="catalytic activity">
    <reaction evidence="1">
        <text>ATP + protein L-histidine = ADP + protein N-phospho-L-histidine.</text>
        <dbReference type="EC" id="2.7.13.3"/>
    </reaction>
</comment>
<accession>A0A918CI90</accession>
<sequence>MPISVQKARTLFWGMSEPSAVEPTAGRSLSQELQLMTEALAATSRQDEIFHIIQNAALRVLKAIGGAVLLLGDAGSTLNVAASQGHAEGEACVWQHVPSDHTTPAGVALMSNQALYFEQQNDLLEAYPQFSKRADAGTPVARAVLPMYLDEQPLGVLIFDFQEPHDFPRVERRFLPILAAQCAVALGRARAVQNLEAQVAGRTRQLNEERAALDAFVDYSELIGTETDVSVLAQRAVEVLRARFADCSGGYYGRSGTRWTLRSWTGDLNERPDVLARLHPELPSDMPFISELLSTREFIFTERWDAEHMGTENGETYGTVAAYPVIVGPVMEGFIVLGLKDASEWNERDRAIFRTVGRGLTLALERSEQSVRLAAQNAELEARTQALEALMQLTQELGTDTEPLTLIQKAQELTLDLLPPGFAAYYEPQDHRWRLLMQTGDAGSAFLQAAIDEGFPIGHTPSFDVVAQTGEPAFIDAYIRDIDVSSGEANHVAAHATLPLLVEGQFRGIFNLPIFRHHQWTAADRALLITTVQYLGLVLARAQSYDALAQSNRELQASNSELEAFTYSASHDLRTPVRHVMAFAELAQKALEKTPNDKAQQYLGIVKQGAQRMNALIDGMLVLSRSGRQELDMRPVDLNELVTQARRDVEAEFGKHPVRWHIGELPQVQGDRDLLQQVVSNLLSNAVKYSSQREVSEVQIWSERTPSGWRVCVQDNGVGFDARYTDRLFGIFQRLHSERDFQGTGVGLATVKRIVLKHGGQVFATSHAPSGATFGFTVPAGR</sequence>
<dbReference type="Pfam" id="PF13185">
    <property type="entry name" value="GAF_2"/>
    <property type="match status" value="1"/>
</dbReference>
<dbReference type="SUPFAM" id="SSF55781">
    <property type="entry name" value="GAF domain-like"/>
    <property type="match status" value="3"/>
</dbReference>
<dbReference type="Gene3D" id="1.10.287.130">
    <property type="match status" value="1"/>
</dbReference>
<dbReference type="PANTHER" id="PTHR42878:SF15">
    <property type="entry name" value="BACTERIOPHYTOCHROME"/>
    <property type="match status" value="1"/>
</dbReference>